<reference evidence="14" key="1">
    <citation type="submission" date="2022-11" db="EMBL/GenBank/DDBJ databases">
        <title>Hoeflea poritis sp. nov., isolated from scleractinian coral Porites lutea.</title>
        <authorList>
            <person name="Zhang G."/>
            <person name="Wei Q."/>
            <person name="Cai L."/>
        </authorList>
    </citation>
    <scope>NUCLEOTIDE SEQUENCE</scope>
    <source>
        <strain evidence="14">E7-10</strain>
    </source>
</reference>
<dbReference type="NCBIfam" id="TIGR01498">
    <property type="entry name" value="folK"/>
    <property type="match status" value="1"/>
</dbReference>
<evidence type="ECO:0000256" key="11">
    <source>
        <dbReference type="ARBA" id="ARBA00029766"/>
    </source>
</evidence>
<keyword evidence="6" id="KW-0547">Nucleotide-binding</keyword>
<keyword evidence="15" id="KW-1185">Reference proteome</keyword>
<gene>
    <name evidence="14" type="primary">folK</name>
    <name evidence="14" type="ORF">OOZ53_23055</name>
</gene>
<sequence length="170" mass="18904">MRKTATLGLGGNIGDPPASMAAALRMLDATDGISVSAVSRLYRTPPWGKTDQDWFFNCCAIVETSCAPRALLDACLDIEKRLKRKRRERWGPRIIDIDVLTFDDLEVREDGLIIPHPHMHERAFVLLPLTDIAASMELRGEPVSQWAARCDSAGIEIASEDGKWWKETGA</sequence>
<organism evidence="14 15">
    <name type="scientific">Hoeflea poritis</name>
    <dbReference type="NCBI Taxonomy" id="2993659"/>
    <lineage>
        <taxon>Bacteria</taxon>
        <taxon>Pseudomonadati</taxon>
        <taxon>Pseudomonadota</taxon>
        <taxon>Alphaproteobacteria</taxon>
        <taxon>Hyphomicrobiales</taxon>
        <taxon>Rhizobiaceae</taxon>
        <taxon>Hoeflea</taxon>
    </lineage>
</organism>
<dbReference type="EMBL" id="JAPJZH010000020">
    <property type="protein sequence ID" value="MDA4848255.1"/>
    <property type="molecule type" value="Genomic_DNA"/>
</dbReference>
<dbReference type="Proteomes" id="UP001148313">
    <property type="component" value="Unassembled WGS sequence"/>
</dbReference>
<feature type="domain" description="7,8-dihydro-6-hydroxymethylpterin-pyrophosphokinase" evidence="13">
    <location>
        <begin position="89"/>
        <end position="100"/>
    </location>
</feature>
<accession>A0ABT4VU68</accession>
<evidence type="ECO:0000256" key="7">
    <source>
        <dbReference type="ARBA" id="ARBA00022777"/>
    </source>
</evidence>
<evidence type="ECO:0000256" key="12">
    <source>
        <dbReference type="ARBA" id="ARBA00033413"/>
    </source>
</evidence>
<evidence type="ECO:0000256" key="9">
    <source>
        <dbReference type="ARBA" id="ARBA00022909"/>
    </source>
</evidence>
<dbReference type="EC" id="2.7.6.3" evidence="3"/>
<proteinExistence type="inferred from homology"/>
<evidence type="ECO:0000313" key="14">
    <source>
        <dbReference type="EMBL" id="MDA4848255.1"/>
    </source>
</evidence>
<dbReference type="PROSITE" id="PS00794">
    <property type="entry name" value="HPPK"/>
    <property type="match status" value="1"/>
</dbReference>
<evidence type="ECO:0000256" key="3">
    <source>
        <dbReference type="ARBA" id="ARBA00013253"/>
    </source>
</evidence>
<evidence type="ECO:0000256" key="2">
    <source>
        <dbReference type="ARBA" id="ARBA00005810"/>
    </source>
</evidence>
<dbReference type="InterPro" id="IPR035907">
    <property type="entry name" value="Hppk_sf"/>
</dbReference>
<evidence type="ECO:0000256" key="8">
    <source>
        <dbReference type="ARBA" id="ARBA00022840"/>
    </source>
</evidence>
<evidence type="ECO:0000256" key="1">
    <source>
        <dbReference type="ARBA" id="ARBA00005051"/>
    </source>
</evidence>
<dbReference type="PANTHER" id="PTHR43071">
    <property type="entry name" value="2-AMINO-4-HYDROXY-6-HYDROXYMETHYLDIHYDROPTERIDINE PYROPHOSPHOKINASE"/>
    <property type="match status" value="1"/>
</dbReference>
<dbReference type="CDD" id="cd00483">
    <property type="entry name" value="HPPK"/>
    <property type="match status" value="1"/>
</dbReference>
<keyword evidence="9" id="KW-0289">Folate biosynthesis</keyword>
<dbReference type="SUPFAM" id="SSF55083">
    <property type="entry name" value="6-hydroxymethyl-7,8-dihydropterin pyrophosphokinase, HPPK"/>
    <property type="match status" value="1"/>
</dbReference>
<dbReference type="Pfam" id="PF01288">
    <property type="entry name" value="HPPK"/>
    <property type="match status" value="1"/>
</dbReference>
<comment type="function">
    <text evidence="10">Catalyzes the transfer of pyrophosphate from adenosine triphosphate (ATP) to 6-hydroxymethyl-7,8-dihydropterin, an enzymatic step in folate biosynthesis pathway.</text>
</comment>
<evidence type="ECO:0000313" key="15">
    <source>
        <dbReference type="Proteomes" id="UP001148313"/>
    </source>
</evidence>
<evidence type="ECO:0000256" key="10">
    <source>
        <dbReference type="ARBA" id="ARBA00029409"/>
    </source>
</evidence>
<evidence type="ECO:0000259" key="13">
    <source>
        <dbReference type="PROSITE" id="PS00794"/>
    </source>
</evidence>
<evidence type="ECO:0000256" key="6">
    <source>
        <dbReference type="ARBA" id="ARBA00022741"/>
    </source>
</evidence>
<dbReference type="GO" id="GO:0003848">
    <property type="term" value="F:2-amino-4-hydroxy-6-hydroxymethyldihydropteridine diphosphokinase activity"/>
    <property type="evidence" value="ECO:0007669"/>
    <property type="project" value="UniProtKB-EC"/>
</dbReference>
<keyword evidence="8" id="KW-0067">ATP-binding</keyword>
<comment type="similarity">
    <text evidence="2">Belongs to the HPPK family.</text>
</comment>
<keyword evidence="7" id="KW-0418">Kinase</keyword>
<comment type="caution">
    <text evidence="14">The sequence shown here is derived from an EMBL/GenBank/DDBJ whole genome shotgun (WGS) entry which is preliminary data.</text>
</comment>
<dbReference type="RefSeq" id="WP_271092110.1">
    <property type="nucleotide sequence ID" value="NZ_JAPJZH010000020.1"/>
</dbReference>
<keyword evidence="5 14" id="KW-0808">Transferase</keyword>
<comment type="pathway">
    <text evidence="1">Cofactor biosynthesis; tetrahydrofolate biosynthesis; 2-amino-4-hydroxy-6-hydroxymethyl-7,8-dihydropteridine diphosphate from 7,8-dihydroneopterin triphosphate: step 4/4.</text>
</comment>
<name>A0ABT4VU68_9HYPH</name>
<dbReference type="PANTHER" id="PTHR43071:SF1">
    <property type="entry name" value="2-AMINO-4-HYDROXY-6-HYDROXYMETHYLDIHYDROPTERIDINE PYROPHOSPHOKINASE"/>
    <property type="match status" value="1"/>
</dbReference>
<evidence type="ECO:0000256" key="5">
    <source>
        <dbReference type="ARBA" id="ARBA00022679"/>
    </source>
</evidence>
<dbReference type="InterPro" id="IPR000550">
    <property type="entry name" value="Hppk"/>
</dbReference>
<protein>
    <recommendedName>
        <fullName evidence="4">2-amino-4-hydroxy-6-hydroxymethyldihydropteridine pyrophosphokinase</fullName>
        <ecNumber evidence="3">2.7.6.3</ecNumber>
    </recommendedName>
    <alternativeName>
        <fullName evidence="11">6-hydroxymethyl-7,8-dihydropterin pyrophosphokinase</fullName>
    </alternativeName>
    <alternativeName>
        <fullName evidence="12">7,8-dihydro-6-hydroxymethylpterin-pyrophosphokinase</fullName>
    </alternativeName>
</protein>
<evidence type="ECO:0000256" key="4">
    <source>
        <dbReference type="ARBA" id="ARBA00016218"/>
    </source>
</evidence>
<dbReference type="Gene3D" id="3.30.70.560">
    <property type="entry name" value="7,8-Dihydro-6-hydroxymethylpterin-pyrophosphokinase HPPK"/>
    <property type="match status" value="1"/>
</dbReference>